<dbReference type="Proteomes" id="UP000499080">
    <property type="component" value="Unassembled WGS sequence"/>
</dbReference>
<evidence type="ECO:0000313" key="2">
    <source>
        <dbReference type="Proteomes" id="UP000499080"/>
    </source>
</evidence>
<comment type="caution">
    <text evidence="1">The sequence shown here is derived from an EMBL/GenBank/DDBJ whole genome shotgun (WGS) entry which is preliminary data.</text>
</comment>
<proteinExistence type="predicted"/>
<dbReference type="AlphaFoldDB" id="A0A4Y2GM14"/>
<organism evidence="1 2">
    <name type="scientific">Araneus ventricosus</name>
    <name type="common">Orbweaver spider</name>
    <name type="synonym">Epeira ventricosa</name>
    <dbReference type="NCBI Taxonomy" id="182803"/>
    <lineage>
        <taxon>Eukaryota</taxon>
        <taxon>Metazoa</taxon>
        <taxon>Ecdysozoa</taxon>
        <taxon>Arthropoda</taxon>
        <taxon>Chelicerata</taxon>
        <taxon>Arachnida</taxon>
        <taxon>Araneae</taxon>
        <taxon>Araneomorphae</taxon>
        <taxon>Entelegynae</taxon>
        <taxon>Araneoidea</taxon>
        <taxon>Araneidae</taxon>
        <taxon>Araneus</taxon>
    </lineage>
</organism>
<sequence length="106" mass="12067">MARFHTHYPLHHPYGTLPHISHSTTPAGTLPRTLPIRSPNVGQIPCTLPTQPPRMARFHIHYPHYYLNGLPQKLPTPSVHFQRYPTLTFLTPLTATIHTACTANRF</sequence>
<name>A0A4Y2GM14_ARAVE</name>
<dbReference type="EMBL" id="BGPR01001433">
    <property type="protein sequence ID" value="GBM53809.1"/>
    <property type="molecule type" value="Genomic_DNA"/>
</dbReference>
<reference evidence="1 2" key="1">
    <citation type="journal article" date="2019" name="Sci. Rep.">
        <title>Orb-weaving spider Araneus ventricosus genome elucidates the spidroin gene catalogue.</title>
        <authorList>
            <person name="Kono N."/>
            <person name="Nakamura H."/>
            <person name="Ohtoshi R."/>
            <person name="Moran D.A.P."/>
            <person name="Shinohara A."/>
            <person name="Yoshida Y."/>
            <person name="Fujiwara M."/>
            <person name="Mori M."/>
            <person name="Tomita M."/>
            <person name="Arakawa K."/>
        </authorList>
    </citation>
    <scope>NUCLEOTIDE SEQUENCE [LARGE SCALE GENOMIC DNA]</scope>
</reference>
<evidence type="ECO:0000313" key="1">
    <source>
        <dbReference type="EMBL" id="GBM53809.1"/>
    </source>
</evidence>
<keyword evidence="2" id="KW-1185">Reference proteome</keyword>
<gene>
    <name evidence="1" type="ORF">AVEN_180458_1</name>
</gene>
<protein>
    <submittedName>
        <fullName evidence="1">Uncharacterized protein</fullName>
    </submittedName>
</protein>
<accession>A0A4Y2GM14</accession>